<protein>
    <submittedName>
        <fullName evidence="1">Transciptional regulator</fullName>
    </submittedName>
</protein>
<dbReference type="Gene3D" id="1.10.10.10">
    <property type="entry name" value="Winged helix-like DNA-binding domain superfamily/Winged helix DNA-binding domain"/>
    <property type="match status" value="1"/>
</dbReference>
<sequence length="99" mass="12176">MSKTSLPWEKLDHKDWEILKDLYKDGADCAKFIARRFGWDLKETIEKLKKLEKEKFLKRVEGRFAIIRGKLKHMNHTYYEVTREVKLYFRRSKYSFKRS</sequence>
<dbReference type="InterPro" id="IPR036390">
    <property type="entry name" value="WH_DNA-bd_sf"/>
</dbReference>
<reference evidence="1" key="1">
    <citation type="submission" date="2022-11" db="EMBL/GenBank/DDBJ databases">
        <title>Candidatus Alkanophaga archaea from heated hydrothermal vent sediment oxidize petroleum alkanes.</title>
        <authorList>
            <person name="Zehnle H."/>
            <person name="Laso-Perez R."/>
            <person name="Lipp J."/>
            <person name="Teske A."/>
            <person name="Wegener G."/>
        </authorList>
    </citation>
    <scope>NUCLEOTIDE SEQUENCE</scope>
    <source>
        <strain evidence="1">MCA70</strain>
    </source>
</reference>
<organism evidence="1 2">
    <name type="scientific">Candidatus Thermodesulfobacterium syntrophicum</name>
    <dbReference type="NCBI Taxonomy" id="3060442"/>
    <lineage>
        <taxon>Bacteria</taxon>
        <taxon>Pseudomonadati</taxon>
        <taxon>Thermodesulfobacteriota</taxon>
        <taxon>Thermodesulfobacteria</taxon>
        <taxon>Thermodesulfobacteriales</taxon>
        <taxon>Thermodesulfobacteriaceae</taxon>
        <taxon>Thermodesulfobacterium</taxon>
    </lineage>
</organism>
<accession>A0AAE3P5J8</accession>
<dbReference type="SUPFAM" id="SSF46785">
    <property type="entry name" value="Winged helix' DNA-binding domain"/>
    <property type="match status" value="1"/>
</dbReference>
<evidence type="ECO:0000313" key="1">
    <source>
        <dbReference type="EMBL" id="MDF2953284.1"/>
    </source>
</evidence>
<proteinExistence type="predicted"/>
<dbReference type="EMBL" id="JAPHEG010000002">
    <property type="protein sequence ID" value="MDF2953284.1"/>
    <property type="molecule type" value="Genomic_DNA"/>
</dbReference>
<dbReference type="Proteomes" id="UP001144110">
    <property type="component" value="Unassembled WGS sequence"/>
</dbReference>
<dbReference type="AlphaFoldDB" id="A0AAE3P5J8"/>
<dbReference type="InterPro" id="IPR036388">
    <property type="entry name" value="WH-like_DNA-bd_sf"/>
</dbReference>
<comment type="caution">
    <text evidence="1">The sequence shown here is derived from an EMBL/GenBank/DDBJ whole genome shotgun (WGS) entry which is preliminary data.</text>
</comment>
<name>A0AAE3P5J8_9BACT</name>
<dbReference type="Pfam" id="PF10007">
    <property type="entry name" value="DUF2250"/>
    <property type="match status" value="1"/>
</dbReference>
<gene>
    <name evidence="1" type="ORF">OD816_000529</name>
</gene>
<evidence type="ECO:0000313" key="2">
    <source>
        <dbReference type="Proteomes" id="UP001144110"/>
    </source>
</evidence>
<dbReference type="InterPro" id="IPR019254">
    <property type="entry name" value="DUF2250"/>
</dbReference>